<dbReference type="EMBL" id="KB445792">
    <property type="protein sequence ID" value="EMD41041.1"/>
    <property type="molecule type" value="Genomic_DNA"/>
</dbReference>
<accession>M2RQ98</accession>
<dbReference type="GO" id="GO:0000981">
    <property type="term" value="F:DNA-binding transcription factor activity, RNA polymerase II-specific"/>
    <property type="evidence" value="ECO:0007669"/>
    <property type="project" value="InterPro"/>
</dbReference>
<name>M2RQ98_CERS8</name>
<feature type="region of interest" description="Disordered" evidence="5">
    <location>
        <begin position="127"/>
        <end position="166"/>
    </location>
</feature>
<gene>
    <name evidence="7" type="ORF">CERSUDRAFT_111616</name>
</gene>
<dbReference type="PANTHER" id="PTHR46910:SF3">
    <property type="entry name" value="HALOTOLERANCE PROTEIN 9-RELATED"/>
    <property type="match status" value="1"/>
</dbReference>
<comment type="subcellular location">
    <subcellularLocation>
        <location evidence="1">Nucleus</location>
    </subcellularLocation>
</comment>
<dbReference type="HOGENOM" id="CLU_1061734_0_0_1"/>
<dbReference type="GO" id="GO:0005634">
    <property type="term" value="C:nucleus"/>
    <property type="evidence" value="ECO:0007669"/>
    <property type="project" value="UniProtKB-SubCell"/>
</dbReference>
<keyword evidence="8" id="KW-1185">Reference proteome</keyword>
<feature type="region of interest" description="Disordered" evidence="5">
    <location>
        <begin position="1"/>
        <end position="22"/>
    </location>
</feature>
<protein>
    <recommendedName>
        <fullName evidence="6">Zn(2)-C6 fungal-type domain-containing protein</fullName>
    </recommendedName>
</protein>
<evidence type="ECO:0000259" key="6">
    <source>
        <dbReference type="PROSITE" id="PS50048"/>
    </source>
</evidence>
<dbReference type="PROSITE" id="PS00463">
    <property type="entry name" value="ZN2_CY6_FUNGAL_1"/>
    <property type="match status" value="1"/>
</dbReference>
<dbReference type="Gene3D" id="4.10.240.10">
    <property type="entry name" value="Zn(2)-C6 fungal-type DNA-binding domain"/>
    <property type="match status" value="1"/>
</dbReference>
<dbReference type="PROSITE" id="PS50048">
    <property type="entry name" value="ZN2_CY6_FUNGAL_2"/>
    <property type="match status" value="1"/>
</dbReference>
<dbReference type="OrthoDB" id="434771at2759"/>
<dbReference type="SUPFAM" id="SSF57701">
    <property type="entry name" value="Zn2/Cys6 DNA-binding domain"/>
    <property type="match status" value="1"/>
</dbReference>
<dbReference type="STRING" id="914234.M2RQ98"/>
<dbReference type="Proteomes" id="UP000016930">
    <property type="component" value="Unassembled WGS sequence"/>
</dbReference>
<evidence type="ECO:0000256" key="3">
    <source>
        <dbReference type="ARBA" id="ARBA00023125"/>
    </source>
</evidence>
<reference evidence="7 8" key="1">
    <citation type="journal article" date="2012" name="Proc. Natl. Acad. Sci. U.S.A.">
        <title>Comparative genomics of Ceriporiopsis subvermispora and Phanerochaete chrysosporium provide insight into selective ligninolysis.</title>
        <authorList>
            <person name="Fernandez-Fueyo E."/>
            <person name="Ruiz-Duenas F.J."/>
            <person name="Ferreira P."/>
            <person name="Floudas D."/>
            <person name="Hibbett D.S."/>
            <person name="Canessa P."/>
            <person name="Larrondo L.F."/>
            <person name="James T.Y."/>
            <person name="Seelenfreund D."/>
            <person name="Lobos S."/>
            <person name="Polanco R."/>
            <person name="Tello M."/>
            <person name="Honda Y."/>
            <person name="Watanabe T."/>
            <person name="Watanabe T."/>
            <person name="Ryu J.S."/>
            <person name="Kubicek C.P."/>
            <person name="Schmoll M."/>
            <person name="Gaskell J."/>
            <person name="Hammel K.E."/>
            <person name="St John F.J."/>
            <person name="Vanden Wymelenberg A."/>
            <person name="Sabat G."/>
            <person name="Splinter BonDurant S."/>
            <person name="Syed K."/>
            <person name="Yadav J.S."/>
            <person name="Doddapaneni H."/>
            <person name="Subramanian V."/>
            <person name="Lavin J.L."/>
            <person name="Oguiza J.A."/>
            <person name="Perez G."/>
            <person name="Pisabarro A.G."/>
            <person name="Ramirez L."/>
            <person name="Santoyo F."/>
            <person name="Master E."/>
            <person name="Coutinho P.M."/>
            <person name="Henrissat B."/>
            <person name="Lombard V."/>
            <person name="Magnuson J.K."/>
            <person name="Kuees U."/>
            <person name="Hori C."/>
            <person name="Igarashi K."/>
            <person name="Samejima M."/>
            <person name="Held B.W."/>
            <person name="Barry K.W."/>
            <person name="LaButti K.M."/>
            <person name="Lapidus A."/>
            <person name="Lindquist E.A."/>
            <person name="Lucas S.M."/>
            <person name="Riley R."/>
            <person name="Salamov A.A."/>
            <person name="Hoffmeister D."/>
            <person name="Schwenk D."/>
            <person name="Hadar Y."/>
            <person name="Yarden O."/>
            <person name="de Vries R.P."/>
            <person name="Wiebenga A."/>
            <person name="Stenlid J."/>
            <person name="Eastwood D."/>
            <person name="Grigoriev I.V."/>
            <person name="Berka R.M."/>
            <person name="Blanchette R.A."/>
            <person name="Kersten P."/>
            <person name="Martinez A.T."/>
            <person name="Vicuna R."/>
            <person name="Cullen D."/>
        </authorList>
    </citation>
    <scope>NUCLEOTIDE SEQUENCE [LARGE SCALE GENOMIC DNA]</scope>
    <source>
        <strain evidence="7 8">B</strain>
    </source>
</reference>
<dbReference type="CDD" id="cd00067">
    <property type="entry name" value="GAL4"/>
    <property type="match status" value="1"/>
</dbReference>
<keyword evidence="3" id="KW-0238">DNA-binding</keyword>
<proteinExistence type="predicted"/>
<evidence type="ECO:0000256" key="1">
    <source>
        <dbReference type="ARBA" id="ARBA00004123"/>
    </source>
</evidence>
<evidence type="ECO:0000313" key="7">
    <source>
        <dbReference type="EMBL" id="EMD41041.1"/>
    </source>
</evidence>
<dbReference type="GO" id="GO:0003677">
    <property type="term" value="F:DNA binding"/>
    <property type="evidence" value="ECO:0007669"/>
    <property type="project" value="UniProtKB-KW"/>
</dbReference>
<dbReference type="InterPro" id="IPR001138">
    <property type="entry name" value="Zn2Cys6_DnaBD"/>
</dbReference>
<dbReference type="Pfam" id="PF00172">
    <property type="entry name" value="Zn_clus"/>
    <property type="match status" value="1"/>
</dbReference>
<evidence type="ECO:0000256" key="5">
    <source>
        <dbReference type="SAM" id="MobiDB-lite"/>
    </source>
</evidence>
<dbReference type="InterPro" id="IPR036864">
    <property type="entry name" value="Zn2-C6_fun-type_DNA-bd_sf"/>
</dbReference>
<evidence type="ECO:0000256" key="4">
    <source>
        <dbReference type="ARBA" id="ARBA00023242"/>
    </source>
</evidence>
<dbReference type="PANTHER" id="PTHR46910">
    <property type="entry name" value="TRANSCRIPTION FACTOR PDR1"/>
    <property type="match status" value="1"/>
</dbReference>
<keyword evidence="2" id="KW-0479">Metal-binding</keyword>
<organism evidence="7 8">
    <name type="scientific">Ceriporiopsis subvermispora (strain B)</name>
    <name type="common">White-rot fungus</name>
    <name type="synonym">Gelatoporia subvermispora</name>
    <dbReference type="NCBI Taxonomy" id="914234"/>
    <lineage>
        <taxon>Eukaryota</taxon>
        <taxon>Fungi</taxon>
        <taxon>Dikarya</taxon>
        <taxon>Basidiomycota</taxon>
        <taxon>Agaricomycotina</taxon>
        <taxon>Agaricomycetes</taxon>
        <taxon>Polyporales</taxon>
        <taxon>Gelatoporiaceae</taxon>
        <taxon>Gelatoporia</taxon>
    </lineage>
</organism>
<evidence type="ECO:0000256" key="2">
    <source>
        <dbReference type="ARBA" id="ARBA00022723"/>
    </source>
</evidence>
<dbReference type="AlphaFoldDB" id="M2RQ98"/>
<dbReference type="SMART" id="SM00066">
    <property type="entry name" value="GAL4"/>
    <property type="match status" value="1"/>
</dbReference>
<sequence length="262" mass="28608">MTHTAKKKRTEDQSLPPDIGTKPIQLQRRRVWRACESCRRKKIKCDGTEPTCSQCAASKSQCTWLQTKDRAALSRHYVQELEARLLHMENLFQQVTPILEQVGQVNGVDLSSLASAAATGPTILPGSSQAQGGLPTVSELAHTNGGLDGGSASTTQVKVEDPDDVSESFGQLALDEHGHLHWIGGSSTMSLIQSFRAMTSSPLHRVSPMEEDPLAPGPSVNKLYFPASVFFGKVRALPSPEEVEYPDRDLADKLVSHRRLIT</sequence>
<dbReference type="GO" id="GO:0008270">
    <property type="term" value="F:zinc ion binding"/>
    <property type="evidence" value="ECO:0007669"/>
    <property type="project" value="InterPro"/>
</dbReference>
<keyword evidence="4" id="KW-0539">Nucleus</keyword>
<evidence type="ECO:0000313" key="8">
    <source>
        <dbReference type="Proteomes" id="UP000016930"/>
    </source>
</evidence>
<dbReference type="InterPro" id="IPR050987">
    <property type="entry name" value="AtrR-like"/>
</dbReference>
<feature type="domain" description="Zn(2)-C6 fungal-type" evidence="6">
    <location>
        <begin position="34"/>
        <end position="64"/>
    </location>
</feature>